<dbReference type="GO" id="GO:0005938">
    <property type="term" value="C:cell cortex"/>
    <property type="evidence" value="ECO:0007669"/>
    <property type="project" value="TreeGrafter"/>
</dbReference>
<dbReference type="GO" id="GO:0045121">
    <property type="term" value="C:membrane raft"/>
    <property type="evidence" value="ECO:0007669"/>
    <property type="project" value="TreeGrafter"/>
</dbReference>
<sequence length="285" mass="31434">MAFLTFANRILTLLLLAGCTLVLLFIVLSGSVDSFPFNKFYWLQADTSSIDNAKDVSRWTFWGVCNPDSYDSSTNGQCGSLAPDKPLSPLDNFGNSTSLPQSFVSNRDTYYYLSRFSFPLILIALVFSGISLICAVFQSCWLAMKQVLSFFVTLGLITAMAGVACETAVAVLVKNKFKNAGMSAKLGPTMLGLSWAAVACLILTFFLSCCSTMRSAYKIHKDHVNSQKEMEMGQIHHHEQQPSLAQVPQENTILQQNQGTLPSNEGGIRFFKIKRTQKTGDEESI</sequence>
<evidence type="ECO:0000313" key="3">
    <source>
        <dbReference type="Proteomes" id="UP000094801"/>
    </source>
</evidence>
<feature type="transmembrane region" description="Helical" evidence="1">
    <location>
        <begin position="149"/>
        <end position="173"/>
    </location>
</feature>
<dbReference type="OrthoDB" id="5419460at2759"/>
<protein>
    <submittedName>
        <fullName evidence="2">Uncharacterized protein</fullName>
    </submittedName>
</protein>
<accession>A0A1E4T3L1</accession>
<dbReference type="Pfam" id="PF06687">
    <property type="entry name" value="SUR7"/>
    <property type="match status" value="1"/>
</dbReference>
<feature type="transmembrane region" description="Helical" evidence="1">
    <location>
        <begin position="193"/>
        <end position="213"/>
    </location>
</feature>
<organism evidence="2 3">
    <name type="scientific">[Candida] arabinofermentans NRRL YB-2248</name>
    <dbReference type="NCBI Taxonomy" id="983967"/>
    <lineage>
        <taxon>Eukaryota</taxon>
        <taxon>Fungi</taxon>
        <taxon>Dikarya</taxon>
        <taxon>Ascomycota</taxon>
        <taxon>Saccharomycotina</taxon>
        <taxon>Pichiomycetes</taxon>
        <taxon>Pichiales</taxon>
        <taxon>Pichiaceae</taxon>
        <taxon>Ogataea</taxon>
        <taxon>Ogataea/Candida clade</taxon>
    </lineage>
</organism>
<reference evidence="3" key="1">
    <citation type="submission" date="2016-04" db="EMBL/GenBank/DDBJ databases">
        <title>Comparative genomics of biotechnologically important yeasts.</title>
        <authorList>
            <consortium name="DOE Joint Genome Institute"/>
            <person name="Riley R."/>
            <person name="Haridas S."/>
            <person name="Wolfe K.H."/>
            <person name="Lopes M.R."/>
            <person name="Hittinger C.T."/>
            <person name="Goker M."/>
            <person name="Salamov A."/>
            <person name="Wisecaver J."/>
            <person name="Long T.M."/>
            <person name="Aerts A.L."/>
            <person name="Barry K."/>
            <person name="Choi C."/>
            <person name="Clum A."/>
            <person name="Coughlan A.Y."/>
            <person name="Deshpande S."/>
            <person name="Douglass A.P."/>
            <person name="Hanson S.J."/>
            <person name="Klenk H.-P."/>
            <person name="Labutti K."/>
            <person name="Lapidus A."/>
            <person name="Lindquist E."/>
            <person name="Lipzen A."/>
            <person name="Meier-Kolthoff J.P."/>
            <person name="Ohm R.A."/>
            <person name="Otillar R.P."/>
            <person name="Pangilinan J."/>
            <person name="Peng Y."/>
            <person name="Rokas A."/>
            <person name="Rosa C.A."/>
            <person name="Scheuner C."/>
            <person name="Sibirny A.A."/>
            <person name="Slot J.C."/>
            <person name="Stielow J.B."/>
            <person name="Sun H."/>
            <person name="Kurtzman C.P."/>
            <person name="Blackwell M."/>
            <person name="Grigoriev I.V."/>
            <person name="Jeffries T.W."/>
        </authorList>
    </citation>
    <scope>NUCLEOTIDE SEQUENCE [LARGE SCALE GENOMIC DNA]</scope>
    <source>
        <strain evidence="3">NRRL YB-2248</strain>
    </source>
</reference>
<keyword evidence="3" id="KW-1185">Reference proteome</keyword>
<keyword evidence="1" id="KW-0472">Membrane</keyword>
<evidence type="ECO:0000313" key="2">
    <source>
        <dbReference type="EMBL" id="ODV86324.1"/>
    </source>
</evidence>
<dbReference type="AlphaFoldDB" id="A0A1E4T3L1"/>
<proteinExistence type="predicted"/>
<dbReference type="PANTHER" id="PTHR36414">
    <property type="entry name" value="PROTEIN SUR7"/>
    <property type="match status" value="1"/>
</dbReference>
<dbReference type="Proteomes" id="UP000094801">
    <property type="component" value="Unassembled WGS sequence"/>
</dbReference>
<evidence type="ECO:0000256" key="1">
    <source>
        <dbReference type="SAM" id="Phobius"/>
    </source>
</evidence>
<gene>
    <name evidence="2" type="ORF">CANARDRAFT_219465</name>
</gene>
<dbReference type="GO" id="GO:0031505">
    <property type="term" value="P:fungal-type cell wall organization"/>
    <property type="evidence" value="ECO:0007669"/>
    <property type="project" value="TreeGrafter"/>
</dbReference>
<dbReference type="EMBL" id="KV453850">
    <property type="protein sequence ID" value="ODV86324.1"/>
    <property type="molecule type" value="Genomic_DNA"/>
</dbReference>
<dbReference type="GO" id="GO:0032185">
    <property type="term" value="P:septin cytoskeleton organization"/>
    <property type="evidence" value="ECO:0007669"/>
    <property type="project" value="TreeGrafter"/>
</dbReference>
<name>A0A1E4T3L1_9ASCO</name>
<keyword evidence="1" id="KW-0812">Transmembrane</keyword>
<dbReference type="GO" id="GO:0030866">
    <property type="term" value="P:cortical actin cytoskeleton organization"/>
    <property type="evidence" value="ECO:0007669"/>
    <property type="project" value="TreeGrafter"/>
</dbReference>
<dbReference type="InterPro" id="IPR009571">
    <property type="entry name" value="SUR7/Rim9-like_fungi"/>
</dbReference>
<dbReference type="PANTHER" id="PTHR36414:SF1">
    <property type="entry name" value="PROTEIN SUR7"/>
    <property type="match status" value="1"/>
</dbReference>
<dbReference type="GO" id="GO:0006897">
    <property type="term" value="P:endocytosis"/>
    <property type="evidence" value="ECO:0007669"/>
    <property type="project" value="TreeGrafter"/>
</dbReference>
<keyword evidence="1" id="KW-1133">Transmembrane helix</keyword>
<feature type="transmembrane region" description="Helical" evidence="1">
    <location>
        <begin position="116"/>
        <end position="137"/>
    </location>
</feature>
<dbReference type="GO" id="GO:0005886">
    <property type="term" value="C:plasma membrane"/>
    <property type="evidence" value="ECO:0007669"/>
    <property type="project" value="InterPro"/>
</dbReference>